<evidence type="ECO:0000313" key="11">
    <source>
        <dbReference type="EMBL" id="QJA04664.1"/>
    </source>
</evidence>
<dbReference type="AlphaFoldDB" id="A0A099IB71"/>
<dbReference type="PANTHER" id="PTHR32502:SF8">
    <property type="entry name" value="N-ACETYLGALACTOSAMINE PERMEASE IIC COMPONENT 1"/>
    <property type="match status" value="1"/>
</dbReference>
<accession>A0A099IB71</accession>
<dbReference type="Pfam" id="PF03609">
    <property type="entry name" value="EII-Sor"/>
    <property type="match status" value="1"/>
</dbReference>
<dbReference type="RefSeq" id="WP_002606105.1">
    <property type="nucleotide sequence ID" value="NZ_BAAACC010000023.1"/>
</dbReference>
<keyword evidence="3" id="KW-1003">Cell membrane</keyword>
<keyword evidence="6 9" id="KW-0812">Transmembrane</keyword>
<dbReference type="PANTHER" id="PTHR32502">
    <property type="entry name" value="N-ACETYLGALACTOSAMINE PERMEASE II COMPONENT-RELATED"/>
    <property type="match status" value="1"/>
</dbReference>
<feature type="transmembrane region" description="Helical" evidence="9">
    <location>
        <begin position="137"/>
        <end position="157"/>
    </location>
</feature>
<keyword evidence="5" id="KW-0598">Phosphotransferase system</keyword>
<comment type="subcellular location">
    <subcellularLocation>
        <location evidence="1">Cell membrane</location>
        <topology evidence="1">Multi-pass membrane protein</topology>
    </subcellularLocation>
</comment>
<dbReference type="Proteomes" id="UP000030008">
    <property type="component" value="Unassembled WGS sequence"/>
</dbReference>
<reference evidence="11 13" key="2">
    <citation type="submission" date="2020-02" db="EMBL/GenBank/DDBJ databases">
        <authorList>
            <person name="Kociolek L.K."/>
            <person name="Ozer E.A."/>
        </authorList>
    </citation>
    <scope>NUCLEOTIDE SEQUENCE [LARGE SCALE GENOMIC DNA]</scope>
    <source>
        <strain evidence="11 13">ATCC 14501</strain>
    </source>
</reference>
<evidence type="ECO:0000313" key="12">
    <source>
        <dbReference type="Proteomes" id="UP000030008"/>
    </source>
</evidence>
<feature type="transmembrane region" description="Helical" evidence="9">
    <location>
        <begin position="169"/>
        <end position="192"/>
    </location>
</feature>
<evidence type="ECO:0000256" key="9">
    <source>
        <dbReference type="SAM" id="Phobius"/>
    </source>
</evidence>
<dbReference type="InterPro" id="IPR050303">
    <property type="entry name" value="GatZ_KbaZ_carbometab"/>
</dbReference>
<keyword evidence="4 10" id="KW-0762">Sugar transport</keyword>
<dbReference type="Proteomes" id="UP000503330">
    <property type="component" value="Chromosome"/>
</dbReference>
<dbReference type="PROSITE" id="PS51106">
    <property type="entry name" value="PTS_EIIC_TYPE_4"/>
    <property type="match status" value="1"/>
</dbReference>
<evidence type="ECO:0000313" key="10">
    <source>
        <dbReference type="EMBL" id="KGJ54806.1"/>
    </source>
</evidence>
<dbReference type="InterPro" id="IPR004700">
    <property type="entry name" value="PTS_IIC_man"/>
</dbReference>
<evidence type="ECO:0000256" key="4">
    <source>
        <dbReference type="ARBA" id="ARBA00022597"/>
    </source>
</evidence>
<dbReference type="GO" id="GO:0009401">
    <property type="term" value="P:phosphoenolpyruvate-dependent sugar phosphotransferase system"/>
    <property type="evidence" value="ECO:0007669"/>
    <property type="project" value="UniProtKB-KW"/>
</dbReference>
<evidence type="ECO:0000313" key="13">
    <source>
        <dbReference type="Proteomes" id="UP000503330"/>
    </source>
</evidence>
<protein>
    <submittedName>
        <fullName evidence="10 11">PTS sugar transporter</fullName>
    </submittedName>
</protein>
<feature type="transmembrane region" description="Helical" evidence="9">
    <location>
        <begin position="204"/>
        <end position="232"/>
    </location>
</feature>
<dbReference type="GO" id="GO:0005886">
    <property type="term" value="C:plasma membrane"/>
    <property type="evidence" value="ECO:0007669"/>
    <property type="project" value="UniProtKB-SubCell"/>
</dbReference>
<evidence type="ECO:0000256" key="7">
    <source>
        <dbReference type="ARBA" id="ARBA00022989"/>
    </source>
</evidence>
<keyword evidence="7 9" id="KW-1133">Transmembrane helix</keyword>
<dbReference type="EMBL" id="CP048838">
    <property type="protein sequence ID" value="QJA04664.1"/>
    <property type="molecule type" value="Genomic_DNA"/>
</dbReference>
<organism evidence="10 12">
    <name type="scientific">Clostridium innocuum</name>
    <dbReference type="NCBI Taxonomy" id="1522"/>
    <lineage>
        <taxon>Bacteria</taxon>
        <taxon>Bacillati</taxon>
        <taxon>Bacillota</taxon>
        <taxon>Clostridia</taxon>
        <taxon>Eubacteriales</taxon>
        <taxon>Clostridiaceae</taxon>
        <taxon>Clostridium</taxon>
    </lineage>
</organism>
<gene>
    <name evidence="10" type="ORF">CIAN88_01590</name>
    <name evidence="11" type="ORF">G4D54_20600</name>
</gene>
<dbReference type="GeneID" id="61927991"/>
<feature type="transmembrane region" description="Helical" evidence="9">
    <location>
        <begin position="94"/>
        <end position="116"/>
    </location>
</feature>
<evidence type="ECO:0000256" key="2">
    <source>
        <dbReference type="ARBA" id="ARBA00022448"/>
    </source>
</evidence>
<keyword evidence="2" id="KW-0813">Transport</keyword>
<evidence type="ECO:0000256" key="3">
    <source>
        <dbReference type="ARBA" id="ARBA00022475"/>
    </source>
</evidence>
<dbReference type="EMBL" id="JQIF01000008">
    <property type="protein sequence ID" value="KGJ54806.1"/>
    <property type="molecule type" value="Genomic_DNA"/>
</dbReference>
<reference evidence="10 12" key="1">
    <citation type="submission" date="2014-08" db="EMBL/GenBank/DDBJ databases">
        <title>Clostridium innocuum, an unnegligible vancomycin-resistant pathogen causing extra-intestinal infections.</title>
        <authorList>
            <person name="Feng Y."/>
            <person name="Chiu C.-H."/>
        </authorList>
    </citation>
    <scope>NUCLEOTIDE SEQUENCE [LARGE SCALE GENOMIC DNA]</scope>
    <source>
        <strain evidence="10 12">AN88</strain>
    </source>
</reference>
<name>A0A099IB71_CLOIN</name>
<evidence type="ECO:0000256" key="1">
    <source>
        <dbReference type="ARBA" id="ARBA00004651"/>
    </source>
</evidence>
<evidence type="ECO:0000256" key="6">
    <source>
        <dbReference type="ARBA" id="ARBA00022692"/>
    </source>
</evidence>
<evidence type="ECO:0000256" key="8">
    <source>
        <dbReference type="ARBA" id="ARBA00023136"/>
    </source>
</evidence>
<keyword evidence="8 9" id="KW-0472">Membrane</keyword>
<evidence type="ECO:0000256" key="5">
    <source>
        <dbReference type="ARBA" id="ARBA00022683"/>
    </source>
</evidence>
<proteinExistence type="predicted"/>
<sequence>MVQACLIGLIASLGVFGDQLGSLYINRPIILAPLVGLVLGNLHQGLIIGASLELFFMGAVSIGAYVPPDTIVGGVLATAFAISMGKGIETAVTLAMPIALVSQAIGNFCNVFNSVILRFTDRYAMEGKYGGVVATHWLIGMITIVRRFLLVFFAFYLGSEAVGSMINAIPAYVTDGMAAAAGLLPALGFAMLMRMTVNRQNVPYYFLGFALAAYMSVPVLGVAILGVILIVVKFDFMNLKGAAAGEAGMEVSDDDDF</sequence>